<dbReference type="SMART" id="SM00855">
    <property type="entry name" value="PGAM"/>
    <property type="match status" value="1"/>
</dbReference>
<dbReference type="Proteomes" id="UP000470302">
    <property type="component" value="Unassembled WGS sequence"/>
</dbReference>
<dbReference type="Gene3D" id="3.40.50.1240">
    <property type="entry name" value="Phosphoglycerate mutase-like"/>
    <property type="match status" value="1"/>
</dbReference>
<dbReference type="InterPro" id="IPR029033">
    <property type="entry name" value="His_PPase_superfam"/>
</dbReference>
<comment type="caution">
    <text evidence="1">The sequence shown here is derived from an EMBL/GenBank/DDBJ whole genome shotgun (WGS) entry which is preliminary data.</text>
</comment>
<name>A0A845GA33_9BURK</name>
<dbReference type="EMBL" id="WWCW01000121">
    <property type="protein sequence ID" value="MYM90450.1"/>
    <property type="molecule type" value="Genomic_DNA"/>
</dbReference>
<dbReference type="SUPFAM" id="SSF53254">
    <property type="entry name" value="Phosphoglycerate mutase-like"/>
    <property type="match status" value="1"/>
</dbReference>
<gene>
    <name evidence="1" type="ORF">GTP91_25165</name>
</gene>
<evidence type="ECO:0000313" key="2">
    <source>
        <dbReference type="Proteomes" id="UP000470302"/>
    </source>
</evidence>
<dbReference type="Pfam" id="PF00300">
    <property type="entry name" value="His_Phos_1"/>
    <property type="match status" value="1"/>
</dbReference>
<sequence length="188" mass="20190">MRLILVRHPQPLIATGVCYGRSDLAVSEDQLARTLTALSAALPHGLPLYSSPLQRCTTLAAELAPLLQSPAPLLDARIAEIDFGDWEMRAWDDIPRADIDAWAADLVNYRPGGGESVLQMAGRIAAFYADLQRQQRDAIVICHAGAMRLLSACHTGLAPAGMALQAARQPHQIGYGATLILQSPTSSQ</sequence>
<dbReference type="AlphaFoldDB" id="A0A845GA33"/>
<accession>A0A845GA33</accession>
<organism evidence="1 2">
    <name type="scientific">Duganella vulcania</name>
    <dbReference type="NCBI Taxonomy" id="2692166"/>
    <lineage>
        <taxon>Bacteria</taxon>
        <taxon>Pseudomonadati</taxon>
        <taxon>Pseudomonadota</taxon>
        <taxon>Betaproteobacteria</taxon>
        <taxon>Burkholderiales</taxon>
        <taxon>Oxalobacteraceae</taxon>
        <taxon>Telluria group</taxon>
        <taxon>Duganella</taxon>
    </lineage>
</organism>
<protein>
    <submittedName>
        <fullName evidence="1">Phosphoglycerate mutase</fullName>
    </submittedName>
</protein>
<proteinExistence type="predicted"/>
<reference evidence="1 2" key="1">
    <citation type="submission" date="2020-01" db="EMBL/GenBank/DDBJ databases">
        <title>Novel species isolated from a subtropical stream in China.</title>
        <authorList>
            <person name="Lu H."/>
        </authorList>
    </citation>
    <scope>NUCLEOTIDE SEQUENCE [LARGE SCALE GENOMIC DNA]</scope>
    <source>
        <strain evidence="1 2">FT82W</strain>
    </source>
</reference>
<dbReference type="InterPro" id="IPR013078">
    <property type="entry name" value="His_Pase_superF_clade-1"/>
</dbReference>
<dbReference type="RefSeq" id="WP_161099242.1">
    <property type="nucleotide sequence ID" value="NZ_WWCW01000121.1"/>
</dbReference>
<evidence type="ECO:0000313" key="1">
    <source>
        <dbReference type="EMBL" id="MYM90450.1"/>
    </source>
</evidence>